<comment type="caution">
    <text evidence="2">The sequence shown here is derived from an EMBL/GenBank/DDBJ whole genome shotgun (WGS) entry which is preliminary data.</text>
</comment>
<feature type="region of interest" description="Disordered" evidence="1">
    <location>
        <begin position="1"/>
        <end position="77"/>
    </location>
</feature>
<feature type="compositionally biased region" description="Basic and acidic residues" evidence="1">
    <location>
        <begin position="41"/>
        <end position="60"/>
    </location>
</feature>
<accession>A0ABQ7UXM6</accession>
<feature type="compositionally biased region" description="Polar residues" evidence="1">
    <location>
        <begin position="1"/>
        <end position="19"/>
    </location>
</feature>
<reference evidence="2 3" key="1">
    <citation type="journal article" date="2021" name="bioRxiv">
        <title>Chromosome-scale and haplotype-resolved genome assembly of a tetraploid potato cultivar.</title>
        <authorList>
            <person name="Sun H."/>
            <person name="Jiao W.-B."/>
            <person name="Krause K."/>
            <person name="Campoy J.A."/>
            <person name="Goel M."/>
            <person name="Folz-Donahue K."/>
            <person name="Kukat C."/>
            <person name="Huettel B."/>
            <person name="Schneeberger K."/>
        </authorList>
    </citation>
    <scope>NUCLEOTIDE SEQUENCE [LARGE SCALE GENOMIC DNA]</scope>
    <source>
        <strain evidence="2">SolTubOtavaFocal</strain>
        <tissue evidence="2">Leaves</tissue>
    </source>
</reference>
<evidence type="ECO:0000256" key="1">
    <source>
        <dbReference type="SAM" id="MobiDB-lite"/>
    </source>
</evidence>
<organism evidence="2 3">
    <name type="scientific">Solanum tuberosum</name>
    <name type="common">Potato</name>
    <dbReference type="NCBI Taxonomy" id="4113"/>
    <lineage>
        <taxon>Eukaryota</taxon>
        <taxon>Viridiplantae</taxon>
        <taxon>Streptophyta</taxon>
        <taxon>Embryophyta</taxon>
        <taxon>Tracheophyta</taxon>
        <taxon>Spermatophyta</taxon>
        <taxon>Magnoliopsida</taxon>
        <taxon>eudicotyledons</taxon>
        <taxon>Gunneridae</taxon>
        <taxon>Pentapetalae</taxon>
        <taxon>asterids</taxon>
        <taxon>lamiids</taxon>
        <taxon>Solanales</taxon>
        <taxon>Solanaceae</taxon>
        <taxon>Solanoideae</taxon>
        <taxon>Solaneae</taxon>
        <taxon>Solanum</taxon>
    </lineage>
</organism>
<sequence length="234" mass="26314">MNITPNANPSVMQDTNQVMTLEKAGLDQQQKYGQTSQNRQTEGKEVQTGHEDKEWQKGQNKDANQQGGTSQTQQDNTRANMEYQNNFPRISNNFARYDPNLQRGKNVDNLISNNVAQVSMKPLTNQQQGRAQNSKQDVIPEPAPFTIVQSFAARLRYNQSKNKTPIVLNSPVHTTRQGLPAVLLDEDDYNITLAESCKHTLVGKFTNTMPKMELIRKSFTLQTQLTGGFGLSNE</sequence>
<dbReference type="EMBL" id="JAIVGD010000018">
    <property type="protein sequence ID" value="KAH0756009.1"/>
    <property type="molecule type" value="Genomic_DNA"/>
</dbReference>
<dbReference type="Proteomes" id="UP000826656">
    <property type="component" value="Unassembled WGS sequence"/>
</dbReference>
<protein>
    <submittedName>
        <fullName evidence="2">Uncharacterized protein</fullName>
    </submittedName>
</protein>
<evidence type="ECO:0000313" key="2">
    <source>
        <dbReference type="EMBL" id="KAH0756009.1"/>
    </source>
</evidence>
<gene>
    <name evidence="2" type="ORF">KY290_026279</name>
</gene>
<proteinExistence type="predicted"/>
<feature type="compositionally biased region" description="Polar residues" evidence="1">
    <location>
        <begin position="27"/>
        <end position="40"/>
    </location>
</feature>
<name>A0ABQ7UXM6_SOLTU</name>
<keyword evidence="3" id="KW-1185">Reference proteome</keyword>
<feature type="compositionally biased region" description="Polar residues" evidence="1">
    <location>
        <begin position="61"/>
        <end position="77"/>
    </location>
</feature>
<evidence type="ECO:0000313" key="3">
    <source>
        <dbReference type="Proteomes" id="UP000826656"/>
    </source>
</evidence>